<dbReference type="Proteomes" id="UP001386955">
    <property type="component" value="Unassembled WGS sequence"/>
</dbReference>
<comment type="caution">
    <text evidence="1">The sequence shown here is derived from an EMBL/GenBank/DDBJ whole genome shotgun (WGS) entry which is preliminary data.</text>
</comment>
<keyword evidence="2" id="KW-1185">Reference proteome</keyword>
<evidence type="ECO:0000313" key="1">
    <source>
        <dbReference type="EMBL" id="KAK7392843.1"/>
    </source>
</evidence>
<reference evidence="1 2" key="1">
    <citation type="submission" date="2024-01" db="EMBL/GenBank/DDBJ databases">
        <title>The genomes of 5 underutilized Papilionoideae crops provide insights into root nodulation and disease resistanc.</title>
        <authorList>
            <person name="Jiang F."/>
        </authorList>
    </citation>
    <scope>NUCLEOTIDE SEQUENCE [LARGE SCALE GENOMIC DNA]</scope>
    <source>
        <strain evidence="1">DUOXIRENSHENG_FW03</strain>
        <tissue evidence="1">Leaves</tissue>
    </source>
</reference>
<gene>
    <name evidence="1" type="ORF">VNO78_21293</name>
</gene>
<organism evidence="1 2">
    <name type="scientific">Psophocarpus tetragonolobus</name>
    <name type="common">Winged bean</name>
    <name type="synonym">Dolichos tetragonolobus</name>
    <dbReference type="NCBI Taxonomy" id="3891"/>
    <lineage>
        <taxon>Eukaryota</taxon>
        <taxon>Viridiplantae</taxon>
        <taxon>Streptophyta</taxon>
        <taxon>Embryophyta</taxon>
        <taxon>Tracheophyta</taxon>
        <taxon>Spermatophyta</taxon>
        <taxon>Magnoliopsida</taxon>
        <taxon>eudicotyledons</taxon>
        <taxon>Gunneridae</taxon>
        <taxon>Pentapetalae</taxon>
        <taxon>rosids</taxon>
        <taxon>fabids</taxon>
        <taxon>Fabales</taxon>
        <taxon>Fabaceae</taxon>
        <taxon>Papilionoideae</taxon>
        <taxon>50 kb inversion clade</taxon>
        <taxon>NPAAA clade</taxon>
        <taxon>indigoferoid/millettioid clade</taxon>
        <taxon>Phaseoleae</taxon>
        <taxon>Psophocarpus</taxon>
    </lineage>
</organism>
<evidence type="ECO:0000313" key="2">
    <source>
        <dbReference type="Proteomes" id="UP001386955"/>
    </source>
</evidence>
<protein>
    <submittedName>
        <fullName evidence="1">Uncharacterized protein</fullName>
    </submittedName>
</protein>
<dbReference type="AlphaFoldDB" id="A0AAN9XI90"/>
<sequence>MLSSSTELEQHTFLYLLLSLGCFATSKVLACSTVVASTVSSLGMYAELHFPSTLHFTLTHQYNSLEVACGF</sequence>
<proteinExistence type="predicted"/>
<accession>A0AAN9XI90</accession>
<name>A0AAN9XI90_PSOTE</name>
<dbReference type="EMBL" id="JAYMYS010000005">
    <property type="protein sequence ID" value="KAK7392843.1"/>
    <property type="molecule type" value="Genomic_DNA"/>
</dbReference>